<dbReference type="AlphaFoldDB" id="H9CZK4"/>
<name>H9CZK4_LUFAE</name>
<dbReference type="SUPFAM" id="SSF52540">
    <property type="entry name" value="P-loop containing nucleoside triphosphate hydrolases"/>
    <property type="match status" value="1"/>
</dbReference>
<feature type="domain" description="NB-ARC" evidence="2">
    <location>
        <begin position="1"/>
        <end position="79"/>
    </location>
</feature>
<evidence type="ECO:0000259" key="2">
    <source>
        <dbReference type="Pfam" id="PF00931"/>
    </source>
</evidence>
<sequence length="80" mass="9121">GGVGKTTLAQHIFQAVKSHFQVPIWICVSQNNFNANRLAQEIVKKIPREDNEKESTGSDEELMERRLQSKRLLLVLDDVC</sequence>
<dbReference type="InterPro" id="IPR002182">
    <property type="entry name" value="NB-ARC"/>
</dbReference>
<reference evidence="3" key="1">
    <citation type="journal article" date="2013" name="Physiol. Mol. Plant Pathol.">
        <title>Cloning and characterization of NBS-LRR encoding resistance gene candidates from Tomato Leaf Curl New Delhi Virus resistant genotype of Luffa cylindrica Roem.</title>
        <authorList>
            <person name="Saha D."/>
            <person name="Rana R.S."/>
            <person name="Sureja A.K."/>
            <person name="Verma M."/>
            <person name="Arya L."/>
            <person name="Munshi A.D."/>
        </authorList>
    </citation>
    <scope>NUCLEOTIDE SEQUENCE</scope>
</reference>
<dbReference type="PANTHER" id="PTHR36766">
    <property type="entry name" value="PLANT BROAD-SPECTRUM MILDEW RESISTANCE PROTEIN RPW8"/>
    <property type="match status" value="1"/>
</dbReference>
<accession>H9CZK4</accession>
<dbReference type="Gene3D" id="3.40.50.300">
    <property type="entry name" value="P-loop containing nucleotide triphosphate hydrolases"/>
    <property type="match status" value="1"/>
</dbReference>
<evidence type="ECO:0000313" key="3">
    <source>
        <dbReference type="EMBL" id="AFC97117.1"/>
    </source>
</evidence>
<dbReference type="GO" id="GO:0006952">
    <property type="term" value="P:defense response"/>
    <property type="evidence" value="ECO:0007669"/>
    <property type="project" value="UniProtKB-KW"/>
</dbReference>
<feature type="non-terminal residue" evidence="3">
    <location>
        <position position="1"/>
    </location>
</feature>
<dbReference type="GO" id="GO:0043531">
    <property type="term" value="F:ADP binding"/>
    <property type="evidence" value="ECO:0007669"/>
    <property type="project" value="InterPro"/>
</dbReference>
<organism evidence="3">
    <name type="scientific">Luffa aegyptiaca</name>
    <name type="common">Sponge gourd</name>
    <name type="synonym">Luffa cylindrica</name>
    <dbReference type="NCBI Taxonomy" id="3670"/>
    <lineage>
        <taxon>Eukaryota</taxon>
        <taxon>Viridiplantae</taxon>
        <taxon>Streptophyta</taxon>
        <taxon>Embryophyta</taxon>
        <taxon>Tracheophyta</taxon>
        <taxon>Spermatophyta</taxon>
        <taxon>Magnoliopsida</taxon>
        <taxon>eudicotyledons</taxon>
        <taxon>Gunneridae</taxon>
        <taxon>Pentapetalae</taxon>
        <taxon>rosids</taxon>
        <taxon>fabids</taxon>
        <taxon>Cucurbitales</taxon>
        <taxon>Cucurbitaceae</taxon>
        <taxon>Sicyoeae</taxon>
        <taxon>Luffa</taxon>
    </lineage>
</organism>
<proteinExistence type="predicted"/>
<dbReference type="InterPro" id="IPR027417">
    <property type="entry name" value="P-loop_NTPase"/>
</dbReference>
<dbReference type="Pfam" id="PF00931">
    <property type="entry name" value="NB-ARC"/>
    <property type="match status" value="1"/>
</dbReference>
<feature type="non-terminal residue" evidence="3">
    <location>
        <position position="80"/>
    </location>
</feature>
<protein>
    <submittedName>
        <fullName evidence="3">NBS-LRR resistance protein</fullName>
    </submittedName>
</protein>
<dbReference type="EMBL" id="JQ432528">
    <property type="protein sequence ID" value="AFC97117.1"/>
    <property type="molecule type" value="Genomic_DNA"/>
</dbReference>
<keyword evidence="1" id="KW-0611">Plant defense</keyword>
<evidence type="ECO:0000256" key="1">
    <source>
        <dbReference type="ARBA" id="ARBA00022821"/>
    </source>
</evidence>